<proteinExistence type="predicted"/>
<reference evidence="2" key="1">
    <citation type="journal article" date="2015" name="Nature">
        <title>Complex archaea that bridge the gap between prokaryotes and eukaryotes.</title>
        <authorList>
            <person name="Spang A."/>
            <person name="Saw J.H."/>
            <person name="Jorgensen S.L."/>
            <person name="Zaremba-Niedzwiedzka K."/>
            <person name="Martijn J."/>
            <person name="Lind A.E."/>
            <person name="van Eijk R."/>
            <person name="Schleper C."/>
            <person name="Guy L."/>
            <person name="Ettema T.J."/>
        </authorList>
    </citation>
    <scope>NUCLEOTIDE SEQUENCE</scope>
</reference>
<organism evidence="2">
    <name type="scientific">marine sediment metagenome</name>
    <dbReference type="NCBI Taxonomy" id="412755"/>
    <lineage>
        <taxon>unclassified sequences</taxon>
        <taxon>metagenomes</taxon>
        <taxon>ecological metagenomes</taxon>
    </lineage>
</organism>
<feature type="region of interest" description="Disordered" evidence="1">
    <location>
        <begin position="1"/>
        <end position="24"/>
    </location>
</feature>
<gene>
    <name evidence="2" type="ORF">LCGC14_2337850</name>
</gene>
<sequence>MYILTPENKSFDTSRIPNETTTLY</sequence>
<dbReference type="AlphaFoldDB" id="A0A0F9CCT2"/>
<accession>A0A0F9CCT2</accession>
<feature type="compositionally biased region" description="Polar residues" evidence="1">
    <location>
        <begin position="7"/>
        <end position="24"/>
    </location>
</feature>
<feature type="non-terminal residue" evidence="2">
    <location>
        <position position="24"/>
    </location>
</feature>
<protein>
    <submittedName>
        <fullName evidence="2">Uncharacterized protein</fullName>
    </submittedName>
</protein>
<name>A0A0F9CCT2_9ZZZZ</name>
<dbReference type="EMBL" id="LAZR01033748">
    <property type="protein sequence ID" value="KKL47208.1"/>
    <property type="molecule type" value="Genomic_DNA"/>
</dbReference>
<evidence type="ECO:0000256" key="1">
    <source>
        <dbReference type="SAM" id="MobiDB-lite"/>
    </source>
</evidence>
<evidence type="ECO:0000313" key="2">
    <source>
        <dbReference type="EMBL" id="KKL47208.1"/>
    </source>
</evidence>
<comment type="caution">
    <text evidence="2">The sequence shown here is derived from an EMBL/GenBank/DDBJ whole genome shotgun (WGS) entry which is preliminary data.</text>
</comment>